<keyword evidence="1" id="KW-0808">Transferase</keyword>
<dbReference type="Pfam" id="PF02515">
    <property type="entry name" value="CoA_transf_3"/>
    <property type="match status" value="1"/>
</dbReference>
<dbReference type="PANTHER" id="PTHR48207">
    <property type="entry name" value="SUCCINATE--HYDROXYMETHYLGLUTARATE COA-TRANSFERASE"/>
    <property type="match status" value="1"/>
</dbReference>
<evidence type="ECO:0000313" key="2">
    <source>
        <dbReference type="EMBL" id="OUM87687.1"/>
    </source>
</evidence>
<sequence length="394" mass="43248">MTGALHGIKVVELARFIAGPYCGLLLADMGAEVIKVERPGGEDSRKFAPFHNGESLYAAALNRNKRSITLNYRHPMARNVLTRLFQWADIIIENFRPGTMESMGFGFDKIQEINPKAILVRCSGFGQTGPLNHRPGFDAIGQAMGGVMWMTGRAEDPPLMAGVFVADYATGMHAAVGALAALHNREKTGRGQVVDVSLLESVVSMLVSAIPDNALHGNEPPRMGNRDRYAAPSNAYRTKDGWVFIAASNDGLWERLCGVMGRPDLLERDEFKTVSLRYANVEEVDRIVGEWAAGLTEEHVLRLLDEAGIPCAPIRNIRQILNDPHLWERGQITETTLPDGTKIPVSGVTIKLSETPGSLRYPVPAAGQHNEEVYRHILGFSEAEWLELKGKGVC</sequence>
<evidence type="ECO:0000256" key="1">
    <source>
        <dbReference type="ARBA" id="ARBA00022679"/>
    </source>
</evidence>
<dbReference type="InterPro" id="IPR050483">
    <property type="entry name" value="CoA-transferase_III_domain"/>
</dbReference>
<evidence type="ECO:0008006" key="4">
    <source>
        <dbReference type="Google" id="ProtNLM"/>
    </source>
</evidence>
<dbReference type="Proteomes" id="UP000196475">
    <property type="component" value="Unassembled WGS sequence"/>
</dbReference>
<dbReference type="SUPFAM" id="SSF89796">
    <property type="entry name" value="CoA-transferase family III (CaiB/BaiF)"/>
    <property type="match status" value="1"/>
</dbReference>
<organism evidence="2 3">
    <name type="scientific">Bacillus thermozeamaize</name>
    <dbReference type="NCBI Taxonomy" id="230954"/>
    <lineage>
        <taxon>Bacteria</taxon>
        <taxon>Bacillati</taxon>
        <taxon>Bacillota</taxon>
        <taxon>Bacilli</taxon>
        <taxon>Bacillales</taxon>
        <taxon>Bacillaceae</taxon>
        <taxon>Bacillus</taxon>
    </lineage>
</organism>
<dbReference type="Gene3D" id="3.30.1540.10">
    <property type="entry name" value="formyl-coa transferase, domain 3"/>
    <property type="match status" value="1"/>
</dbReference>
<dbReference type="Gene3D" id="3.40.50.10540">
    <property type="entry name" value="Crotonobetainyl-coa:carnitine coa-transferase, domain 1"/>
    <property type="match status" value="1"/>
</dbReference>
<dbReference type="InterPro" id="IPR023606">
    <property type="entry name" value="CoA-Trfase_III_dom_1_sf"/>
</dbReference>
<gene>
    <name evidence="2" type="ORF">BAA01_09815</name>
</gene>
<protein>
    <recommendedName>
        <fullName evidence="4">Formyl-CoA transferase</fullName>
    </recommendedName>
</protein>
<proteinExistence type="predicted"/>
<comment type="caution">
    <text evidence="2">The sequence shown here is derived from an EMBL/GenBank/DDBJ whole genome shotgun (WGS) entry which is preliminary data.</text>
</comment>
<name>A0A1Y3PNH0_9BACI</name>
<dbReference type="EMBL" id="LZRT01000071">
    <property type="protein sequence ID" value="OUM87687.1"/>
    <property type="molecule type" value="Genomic_DNA"/>
</dbReference>
<dbReference type="GO" id="GO:0008410">
    <property type="term" value="F:CoA-transferase activity"/>
    <property type="evidence" value="ECO:0007669"/>
    <property type="project" value="TreeGrafter"/>
</dbReference>
<accession>A0A1Y3PNH0</accession>
<evidence type="ECO:0000313" key="3">
    <source>
        <dbReference type="Proteomes" id="UP000196475"/>
    </source>
</evidence>
<dbReference type="AlphaFoldDB" id="A0A1Y3PNH0"/>
<reference evidence="3" key="1">
    <citation type="submission" date="2016-06" db="EMBL/GenBank/DDBJ databases">
        <authorList>
            <person name="Nascimento L."/>
            <person name="Pereira R.V."/>
            <person name="Martins L.F."/>
            <person name="Quaggio R.B."/>
            <person name="Silva A.M."/>
            <person name="Setubal J.C."/>
        </authorList>
    </citation>
    <scope>NUCLEOTIDE SEQUENCE [LARGE SCALE GENOMIC DNA]</scope>
</reference>
<dbReference type="PANTHER" id="PTHR48207:SF3">
    <property type="entry name" value="SUCCINATE--HYDROXYMETHYLGLUTARATE COA-TRANSFERASE"/>
    <property type="match status" value="1"/>
</dbReference>
<dbReference type="InterPro" id="IPR003673">
    <property type="entry name" value="CoA-Trfase_fam_III"/>
</dbReference>
<dbReference type="InterPro" id="IPR044855">
    <property type="entry name" value="CoA-Trfase_III_dom3_sf"/>
</dbReference>